<comment type="caution">
    <text evidence="1">The sequence shown here is derived from an EMBL/GenBank/DDBJ whole genome shotgun (WGS) entry which is preliminary data.</text>
</comment>
<reference evidence="1" key="1">
    <citation type="journal article" date="2015" name="Nature">
        <title>Complex archaea that bridge the gap between prokaryotes and eukaryotes.</title>
        <authorList>
            <person name="Spang A."/>
            <person name="Saw J.H."/>
            <person name="Jorgensen S.L."/>
            <person name="Zaremba-Niedzwiedzka K."/>
            <person name="Martijn J."/>
            <person name="Lind A.E."/>
            <person name="van Eijk R."/>
            <person name="Schleper C."/>
            <person name="Guy L."/>
            <person name="Ettema T.J."/>
        </authorList>
    </citation>
    <scope>NUCLEOTIDE SEQUENCE</scope>
</reference>
<proteinExistence type="predicted"/>
<protein>
    <submittedName>
        <fullName evidence="1">Uncharacterized protein</fullName>
    </submittedName>
</protein>
<evidence type="ECO:0000313" key="1">
    <source>
        <dbReference type="EMBL" id="KKM72030.1"/>
    </source>
</evidence>
<gene>
    <name evidence="1" type="ORF">LCGC14_1424650</name>
</gene>
<sequence>MAAIHGKEGKVTFATTAVSNVLSWSIEATCDFATSSIMTNATMTSATHWKDHLAGYLDWTATVECDVEDTGFDPDIETDFIDQNGVAVVLHQAFTGGTATRKYSGNGIVTGISPSLDKSDVAKVTYTVQGSGTLSVAADV</sequence>
<dbReference type="EMBL" id="LAZR01009537">
    <property type="protein sequence ID" value="KKM72030.1"/>
    <property type="molecule type" value="Genomic_DNA"/>
</dbReference>
<name>A0A0F9M5U4_9ZZZZ</name>
<dbReference type="AlphaFoldDB" id="A0A0F9M5U4"/>
<organism evidence="1">
    <name type="scientific">marine sediment metagenome</name>
    <dbReference type="NCBI Taxonomy" id="412755"/>
    <lineage>
        <taxon>unclassified sequences</taxon>
        <taxon>metagenomes</taxon>
        <taxon>ecological metagenomes</taxon>
    </lineage>
</organism>
<accession>A0A0F9M5U4</accession>